<dbReference type="Proteomes" id="UP001556196">
    <property type="component" value="Unassembled WGS sequence"/>
</dbReference>
<keyword evidence="2" id="KW-1185">Reference proteome</keyword>
<name>A0ABV3R1B4_9HYPH</name>
<reference evidence="1 2" key="1">
    <citation type="submission" date="2024-06" db="EMBL/GenBank/DDBJ databases">
        <authorList>
            <person name="Tuo L."/>
        </authorList>
    </citation>
    <scope>NUCLEOTIDE SEQUENCE [LARGE SCALE GENOMIC DNA]</scope>
    <source>
        <strain evidence="1 2">ZMM04-5</strain>
    </source>
</reference>
<dbReference type="EMBL" id="JBFOCI010000004">
    <property type="protein sequence ID" value="MEW9807111.1"/>
    <property type="molecule type" value="Genomic_DNA"/>
</dbReference>
<dbReference type="InterPro" id="IPR009050">
    <property type="entry name" value="Globin-like_sf"/>
</dbReference>
<organism evidence="1 2">
    <name type="scientific">Mesorhizobium marinum</name>
    <dbReference type="NCBI Taxonomy" id="3228790"/>
    <lineage>
        <taxon>Bacteria</taxon>
        <taxon>Pseudomonadati</taxon>
        <taxon>Pseudomonadota</taxon>
        <taxon>Alphaproteobacteria</taxon>
        <taxon>Hyphomicrobiales</taxon>
        <taxon>Phyllobacteriaceae</taxon>
        <taxon>Mesorhizobium</taxon>
    </lineage>
</organism>
<evidence type="ECO:0000313" key="1">
    <source>
        <dbReference type="EMBL" id="MEW9807111.1"/>
    </source>
</evidence>
<dbReference type="Gene3D" id="1.10.490.10">
    <property type="entry name" value="Globins"/>
    <property type="match status" value="1"/>
</dbReference>
<sequence>MKEITTFADVRCDRRALPATIVNLPGTRLDGNCGARITTFGSAMTPPIPVSARPPAERPLNDPRVDRQFIGDLVRDFYGRVRADPRLGPIFAAEIRGDWEPHLEKMTDFWCSVVLKTGDYSGRPVPAHLKLKQVREQDFQIWLGHFRATAEARCPPEVTGVFVDRAERIARSLQLAMFFRLDRPAAGAVA</sequence>
<dbReference type="InterPro" id="IPR012292">
    <property type="entry name" value="Globin/Proto"/>
</dbReference>
<evidence type="ECO:0000313" key="2">
    <source>
        <dbReference type="Proteomes" id="UP001556196"/>
    </source>
</evidence>
<proteinExistence type="predicted"/>
<dbReference type="CDD" id="cd08916">
    <property type="entry name" value="TrHb3_P"/>
    <property type="match status" value="1"/>
</dbReference>
<comment type="caution">
    <text evidence="1">The sequence shown here is derived from an EMBL/GenBank/DDBJ whole genome shotgun (WGS) entry which is preliminary data.</text>
</comment>
<dbReference type="SUPFAM" id="SSF46458">
    <property type="entry name" value="Globin-like"/>
    <property type="match status" value="1"/>
</dbReference>
<accession>A0ABV3R1B4</accession>
<protein>
    <submittedName>
        <fullName evidence="1">Group III truncated hemoglobin</fullName>
    </submittedName>
</protein>
<gene>
    <name evidence="1" type="ORF">ABUE31_14050</name>
</gene>
<dbReference type="RefSeq" id="WP_367724271.1">
    <property type="nucleotide sequence ID" value="NZ_JBFOCI010000004.1"/>
</dbReference>